<evidence type="ECO:0000259" key="1">
    <source>
        <dbReference type="Pfam" id="PF03372"/>
    </source>
</evidence>
<dbReference type="PANTHER" id="PTHR43250">
    <property type="entry name" value="EXODEOXYRIBONUCLEASE III"/>
    <property type="match status" value="1"/>
</dbReference>
<accession>A0A1S3DL78</accession>
<name>A0A1S3DL78_DIACI</name>
<dbReference type="STRING" id="121845.A0A1S3DL78"/>
<dbReference type="GeneID" id="103520830"/>
<dbReference type="PANTHER" id="PTHR43250:SF2">
    <property type="entry name" value="EXODEOXYRIBONUCLEASE III"/>
    <property type="match status" value="1"/>
</dbReference>
<reference evidence="3" key="1">
    <citation type="submission" date="2025-08" db="UniProtKB">
        <authorList>
            <consortium name="RefSeq"/>
        </authorList>
    </citation>
    <scope>IDENTIFICATION</scope>
</reference>
<dbReference type="GO" id="GO:0006281">
    <property type="term" value="P:DNA repair"/>
    <property type="evidence" value="ECO:0007669"/>
    <property type="project" value="InterPro"/>
</dbReference>
<organism evidence="2 3">
    <name type="scientific">Diaphorina citri</name>
    <name type="common">Asian citrus psyllid</name>
    <dbReference type="NCBI Taxonomy" id="121845"/>
    <lineage>
        <taxon>Eukaryota</taxon>
        <taxon>Metazoa</taxon>
        <taxon>Ecdysozoa</taxon>
        <taxon>Arthropoda</taxon>
        <taxon>Hexapoda</taxon>
        <taxon>Insecta</taxon>
        <taxon>Pterygota</taxon>
        <taxon>Neoptera</taxon>
        <taxon>Paraneoptera</taxon>
        <taxon>Hemiptera</taxon>
        <taxon>Sternorrhyncha</taxon>
        <taxon>Psylloidea</taxon>
        <taxon>Psyllidae</taxon>
        <taxon>Diaphorininae</taxon>
        <taxon>Diaphorina</taxon>
    </lineage>
</organism>
<dbReference type="CDD" id="cd09076">
    <property type="entry name" value="L1-EN"/>
    <property type="match status" value="1"/>
</dbReference>
<dbReference type="RefSeq" id="XP_008484147.1">
    <property type="nucleotide sequence ID" value="XM_008485925.1"/>
</dbReference>
<dbReference type="GO" id="GO:0008311">
    <property type="term" value="F:double-stranded DNA 3'-5' DNA exonuclease activity"/>
    <property type="evidence" value="ECO:0007669"/>
    <property type="project" value="InterPro"/>
</dbReference>
<protein>
    <submittedName>
        <fullName evidence="3">Craniofacial development protein 2-like</fullName>
    </submittedName>
</protein>
<feature type="non-terminal residue" evidence="3">
    <location>
        <position position="163"/>
    </location>
</feature>
<dbReference type="PaxDb" id="121845-A0A1S3DL78"/>
<dbReference type="InterPro" id="IPR036691">
    <property type="entry name" value="Endo/exonu/phosph_ase_sf"/>
</dbReference>
<dbReference type="AlphaFoldDB" id="A0A1S3DL78"/>
<feature type="domain" description="Endonuclease/exonuclease/phosphatase" evidence="1">
    <location>
        <begin position="2"/>
        <end position="147"/>
    </location>
</feature>
<dbReference type="Pfam" id="PF03372">
    <property type="entry name" value="Exo_endo_phos"/>
    <property type="match status" value="1"/>
</dbReference>
<dbReference type="OMA" id="VMRRRNI"/>
<dbReference type="InterPro" id="IPR005135">
    <property type="entry name" value="Endo/exonuclease/phosphatase"/>
</dbReference>
<sequence length="163" mass="18578">MLTWNIGSLTGKSKEIADVMRRRNIEIACLQETKWQNTNVNKCRYLESDNDEYKLYYYGKTSQRNGVGIVLHKKYHEGVIKIVGINDRVLQIKLVLKNEIYNIISAYAPQTGCDNTEKAEFYEKLEEVLENIPSNELILIGADFNAHVGKVADGYEQCHGGFG</sequence>
<keyword evidence="2" id="KW-1185">Reference proteome</keyword>
<dbReference type="Gene3D" id="3.60.10.10">
    <property type="entry name" value="Endonuclease/exonuclease/phosphatase"/>
    <property type="match status" value="1"/>
</dbReference>
<proteinExistence type="predicted"/>
<dbReference type="InterPro" id="IPR037493">
    <property type="entry name" value="ExoIII-like"/>
</dbReference>
<dbReference type="Proteomes" id="UP000079169">
    <property type="component" value="Unplaced"/>
</dbReference>
<evidence type="ECO:0000313" key="2">
    <source>
        <dbReference type="Proteomes" id="UP000079169"/>
    </source>
</evidence>
<dbReference type="KEGG" id="dci:103520830"/>
<dbReference type="SUPFAM" id="SSF56219">
    <property type="entry name" value="DNase I-like"/>
    <property type="match status" value="1"/>
</dbReference>
<gene>
    <name evidence="3" type="primary">LOC103520830</name>
</gene>
<evidence type="ECO:0000313" key="3">
    <source>
        <dbReference type="RefSeq" id="XP_008484147.1"/>
    </source>
</evidence>